<organism evidence="2">
    <name type="scientific">Lygus hesperus</name>
    <name type="common">Western plant bug</name>
    <dbReference type="NCBI Taxonomy" id="30085"/>
    <lineage>
        <taxon>Eukaryota</taxon>
        <taxon>Metazoa</taxon>
        <taxon>Ecdysozoa</taxon>
        <taxon>Arthropoda</taxon>
        <taxon>Hexapoda</taxon>
        <taxon>Insecta</taxon>
        <taxon>Pterygota</taxon>
        <taxon>Neoptera</taxon>
        <taxon>Paraneoptera</taxon>
        <taxon>Hemiptera</taxon>
        <taxon>Heteroptera</taxon>
        <taxon>Panheteroptera</taxon>
        <taxon>Cimicomorpha</taxon>
        <taxon>Miridae</taxon>
        <taxon>Mirini</taxon>
        <taxon>Lygus</taxon>
    </lineage>
</organism>
<dbReference type="GO" id="GO:0016301">
    <property type="term" value="F:kinase activity"/>
    <property type="evidence" value="ECO:0007669"/>
    <property type="project" value="UniProtKB-KW"/>
</dbReference>
<feature type="region of interest" description="Disordered" evidence="1">
    <location>
        <begin position="1"/>
        <end position="101"/>
    </location>
</feature>
<sequence length="101" mass="11303">DLPALKDILSTESDRFGPHTKMERENPRFWSILPEYSHSQNSETCDPAQENTIPPSPAHSSDSHSNPDILEQYAIDSLDSIVDPEYDPQEDLESDSSSDVS</sequence>
<protein>
    <submittedName>
        <fullName evidence="2">Ribose-phosphate pyrophosphokinase</fullName>
    </submittedName>
</protein>
<evidence type="ECO:0000256" key="1">
    <source>
        <dbReference type="SAM" id="MobiDB-lite"/>
    </source>
</evidence>
<keyword evidence="2" id="KW-0418">Kinase</keyword>
<accession>A0A0A9VU00</accession>
<feature type="compositionally biased region" description="Polar residues" evidence="1">
    <location>
        <begin position="37"/>
        <end position="53"/>
    </location>
</feature>
<keyword evidence="2" id="KW-0808">Transferase</keyword>
<dbReference type="EMBL" id="GBHO01043837">
    <property type="protein sequence ID" value="JAF99766.1"/>
    <property type="molecule type" value="Transcribed_RNA"/>
</dbReference>
<proteinExistence type="predicted"/>
<feature type="compositionally biased region" description="Acidic residues" evidence="1">
    <location>
        <begin position="82"/>
        <end position="101"/>
    </location>
</feature>
<reference evidence="2" key="2">
    <citation type="submission" date="2014-07" db="EMBL/GenBank/DDBJ databases">
        <authorList>
            <person name="Hull J."/>
        </authorList>
    </citation>
    <scope>NUCLEOTIDE SEQUENCE</scope>
</reference>
<feature type="compositionally biased region" description="Basic and acidic residues" evidence="1">
    <location>
        <begin position="12"/>
        <end position="27"/>
    </location>
</feature>
<feature type="compositionally biased region" description="Low complexity" evidence="1">
    <location>
        <begin position="58"/>
        <end position="68"/>
    </location>
</feature>
<feature type="non-terminal residue" evidence="2">
    <location>
        <position position="101"/>
    </location>
</feature>
<evidence type="ECO:0000313" key="2">
    <source>
        <dbReference type="EMBL" id="JAF99766.1"/>
    </source>
</evidence>
<gene>
    <name evidence="2" type="primary">prs_0</name>
    <name evidence="2" type="ORF">CM83_103632</name>
</gene>
<reference evidence="2" key="1">
    <citation type="journal article" date="2014" name="PLoS ONE">
        <title>Transcriptome-Based Identification of ABC Transporters in the Western Tarnished Plant Bug Lygus hesperus.</title>
        <authorList>
            <person name="Hull J.J."/>
            <person name="Chaney K."/>
            <person name="Geib S.M."/>
            <person name="Fabrick J.A."/>
            <person name="Brent C.S."/>
            <person name="Walsh D."/>
            <person name="Lavine L.C."/>
        </authorList>
    </citation>
    <scope>NUCLEOTIDE SEQUENCE</scope>
</reference>
<name>A0A0A9VU00_LYGHE</name>
<feature type="non-terminal residue" evidence="2">
    <location>
        <position position="1"/>
    </location>
</feature>
<dbReference type="AlphaFoldDB" id="A0A0A9VU00"/>